<dbReference type="EMBL" id="BMMK01000004">
    <property type="protein sequence ID" value="GGM44610.1"/>
    <property type="molecule type" value="Genomic_DNA"/>
</dbReference>
<organism evidence="2 3">
    <name type="scientific">Longimycelium tulufanense</name>
    <dbReference type="NCBI Taxonomy" id="907463"/>
    <lineage>
        <taxon>Bacteria</taxon>
        <taxon>Bacillati</taxon>
        <taxon>Actinomycetota</taxon>
        <taxon>Actinomycetes</taxon>
        <taxon>Pseudonocardiales</taxon>
        <taxon>Pseudonocardiaceae</taxon>
        <taxon>Longimycelium</taxon>
    </lineage>
</organism>
<evidence type="ECO:0000313" key="3">
    <source>
        <dbReference type="Proteomes" id="UP000637578"/>
    </source>
</evidence>
<reference evidence="2" key="2">
    <citation type="submission" date="2020-09" db="EMBL/GenBank/DDBJ databases">
        <authorList>
            <person name="Sun Q."/>
            <person name="Zhou Y."/>
        </authorList>
    </citation>
    <scope>NUCLEOTIDE SEQUENCE</scope>
    <source>
        <strain evidence="2">CGMCC 4.5737</strain>
    </source>
</reference>
<comment type="caution">
    <text evidence="2">The sequence shown here is derived from an EMBL/GenBank/DDBJ whole genome shotgun (WGS) entry which is preliminary data.</text>
</comment>
<dbReference type="Proteomes" id="UP000637578">
    <property type="component" value="Unassembled WGS sequence"/>
</dbReference>
<protein>
    <submittedName>
        <fullName evidence="2">Uncharacterized protein</fullName>
    </submittedName>
</protein>
<sequence>MPAPAHTSNASAPPMSSAARANSRFLNALELQAGPAARSAAGTPAGPSRVGHASILAARISTNPALGQTKAR</sequence>
<feature type="region of interest" description="Disordered" evidence="1">
    <location>
        <begin position="1"/>
        <end position="23"/>
    </location>
</feature>
<feature type="compositionally biased region" description="Low complexity" evidence="1">
    <location>
        <begin position="8"/>
        <end position="23"/>
    </location>
</feature>
<evidence type="ECO:0000313" key="2">
    <source>
        <dbReference type="EMBL" id="GGM44610.1"/>
    </source>
</evidence>
<gene>
    <name evidence="2" type="ORF">GCM10012275_14560</name>
</gene>
<accession>A0A8J3CAJ6</accession>
<dbReference type="AlphaFoldDB" id="A0A8J3CAJ6"/>
<name>A0A8J3CAJ6_9PSEU</name>
<proteinExistence type="predicted"/>
<reference evidence="2" key="1">
    <citation type="journal article" date="2014" name="Int. J. Syst. Evol. Microbiol.">
        <title>Complete genome sequence of Corynebacterium casei LMG S-19264T (=DSM 44701T), isolated from a smear-ripened cheese.</title>
        <authorList>
            <consortium name="US DOE Joint Genome Institute (JGI-PGF)"/>
            <person name="Walter F."/>
            <person name="Albersmeier A."/>
            <person name="Kalinowski J."/>
            <person name="Ruckert C."/>
        </authorList>
    </citation>
    <scope>NUCLEOTIDE SEQUENCE</scope>
    <source>
        <strain evidence="2">CGMCC 4.5737</strain>
    </source>
</reference>
<evidence type="ECO:0000256" key="1">
    <source>
        <dbReference type="SAM" id="MobiDB-lite"/>
    </source>
</evidence>
<keyword evidence="3" id="KW-1185">Reference proteome</keyword>